<dbReference type="EMBL" id="KY124331">
    <property type="protein sequence ID" value="ATI10816.1"/>
    <property type="molecule type" value="Genomic_DNA"/>
</dbReference>
<proteinExistence type="inferred from homology"/>
<dbReference type="Pfam" id="PF00420">
    <property type="entry name" value="Oxidored_q2"/>
    <property type="match status" value="1"/>
</dbReference>
<dbReference type="Gene3D" id="1.10.287.3510">
    <property type="match status" value="1"/>
</dbReference>
<dbReference type="AlphaFoldDB" id="A0A343KJT3"/>
<accession>A0A343KJT3</accession>
<keyword evidence="4 11" id="KW-0812">Transmembrane</keyword>
<gene>
    <name evidence="12" type="primary">ND4L</name>
</gene>
<organism evidence="12">
    <name type="scientific">Megalophasma granulatum</name>
    <dbReference type="NCBI Taxonomy" id="2042296"/>
    <lineage>
        <taxon>Eukaryota</taxon>
        <taxon>Metazoa</taxon>
        <taxon>Ecdysozoa</taxon>
        <taxon>Arthropoda</taxon>
        <taxon>Hexapoda</taxon>
        <taxon>Insecta</taxon>
        <taxon>Pterygota</taxon>
        <taxon>Neoptera</taxon>
        <taxon>Polyneoptera</taxon>
        <taxon>Phasmatodea</taxon>
        <taxon>Verophasmatodea</taxon>
        <taxon>Anareolatae</taxon>
        <taxon>Lonchodidae</taxon>
        <taxon>Lonchodinae</taxon>
        <taxon>Megalophasma</taxon>
    </lineage>
</organism>
<feature type="transmembrane region" description="Helical" evidence="11">
    <location>
        <begin position="55"/>
        <end position="80"/>
    </location>
</feature>
<dbReference type="GO" id="GO:0016020">
    <property type="term" value="C:membrane"/>
    <property type="evidence" value="ECO:0007669"/>
    <property type="project" value="UniProtKB-SubCell"/>
</dbReference>
<sequence length="96" mass="11473">MLTYYILPMIMFICGLFVFSFNFDHFLITLLSLEYMVLSLFWLMFIYLLSYDYDFIIIMILLTFWVCEAALGLSLLVSLIRGYGNDYFFSFNLIQC</sequence>
<feature type="transmembrane region" description="Helical" evidence="11">
    <location>
        <begin position="6"/>
        <end position="23"/>
    </location>
</feature>
<feature type="transmembrane region" description="Helical" evidence="11">
    <location>
        <begin position="30"/>
        <end position="49"/>
    </location>
</feature>
<dbReference type="GO" id="GO:0008137">
    <property type="term" value="F:NADH dehydrogenase (ubiquinone) activity"/>
    <property type="evidence" value="ECO:0007669"/>
    <property type="project" value="UniProtKB-EC"/>
</dbReference>
<evidence type="ECO:0000256" key="6">
    <source>
        <dbReference type="ARBA" id="ARBA00022989"/>
    </source>
</evidence>
<keyword evidence="7" id="KW-0520">NAD</keyword>
<name>A0A343KJT3_9NEOP</name>
<comment type="subcellular location">
    <subcellularLocation>
        <location evidence="1">Membrane</location>
        <topology evidence="1">Multi-pass membrane protein</topology>
    </subcellularLocation>
</comment>
<evidence type="ECO:0000256" key="2">
    <source>
        <dbReference type="ARBA" id="ARBA00010519"/>
    </source>
</evidence>
<geneLocation type="mitochondrion" evidence="12"/>
<evidence type="ECO:0000256" key="4">
    <source>
        <dbReference type="ARBA" id="ARBA00022692"/>
    </source>
</evidence>
<keyword evidence="12" id="KW-0496">Mitochondrion</keyword>
<evidence type="ECO:0000256" key="5">
    <source>
        <dbReference type="ARBA" id="ARBA00022967"/>
    </source>
</evidence>
<keyword evidence="6 11" id="KW-1133">Transmembrane helix</keyword>
<evidence type="ECO:0000256" key="10">
    <source>
        <dbReference type="ARBA" id="ARBA00049551"/>
    </source>
</evidence>
<reference evidence="12" key="2">
    <citation type="journal article" date="2017" name="J. Asia-Pac. Entomol.">
        <title>Next-generation sequencing data used to determine the mitochondrial genomes and a preliminary phylogeny of Verophasmatodea insects.</title>
        <authorList>
            <person name="Zhou Z."/>
            <person name="Guan B."/>
            <person name="Chai J."/>
            <person name="Che X."/>
        </authorList>
    </citation>
    <scope>NUCLEOTIDE SEQUENCE</scope>
</reference>
<evidence type="ECO:0000256" key="7">
    <source>
        <dbReference type="ARBA" id="ARBA00023027"/>
    </source>
</evidence>
<evidence type="ECO:0000256" key="8">
    <source>
        <dbReference type="ARBA" id="ARBA00023136"/>
    </source>
</evidence>
<evidence type="ECO:0000256" key="9">
    <source>
        <dbReference type="ARBA" id="ARBA00031586"/>
    </source>
</evidence>
<reference evidence="12" key="1">
    <citation type="submission" date="2016-11" db="EMBL/GenBank/DDBJ databases">
        <authorList>
            <person name="Jaros S."/>
            <person name="Januszkiewicz K."/>
            <person name="Wedrychowicz H."/>
        </authorList>
    </citation>
    <scope>NUCLEOTIDE SEQUENCE</scope>
</reference>
<evidence type="ECO:0000256" key="1">
    <source>
        <dbReference type="ARBA" id="ARBA00004141"/>
    </source>
</evidence>
<evidence type="ECO:0000313" key="12">
    <source>
        <dbReference type="EMBL" id="ATI10816.1"/>
    </source>
</evidence>
<evidence type="ECO:0000256" key="11">
    <source>
        <dbReference type="SAM" id="Phobius"/>
    </source>
</evidence>
<dbReference type="InterPro" id="IPR039428">
    <property type="entry name" value="NUOK/Mnh_C1-like"/>
</dbReference>
<keyword evidence="5" id="KW-1278">Translocase</keyword>
<protein>
    <recommendedName>
        <fullName evidence="3">NADH-ubiquinone oxidoreductase chain 4L</fullName>
    </recommendedName>
    <alternativeName>
        <fullName evidence="9">NADH dehydrogenase subunit 4L</fullName>
    </alternativeName>
</protein>
<comment type="similarity">
    <text evidence="2">Belongs to the complex I subunit 4L family.</text>
</comment>
<evidence type="ECO:0000256" key="3">
    <source>
        <dbReference type="ARBA" id="ARBA00016612"/>
    </source>
</evidence>
<keyword evidence="8 11" id="KW-0472">Membrane</keyword>
<comment type="catalytic activity">
    <reaction evidence="10">
        <text>a ubiquinone + NADH + 5 H(+)(in) = a ubiquinol + NAD(+) + 4 H(+)(out)</text>
        <dbReference type="Rhea" id="RHEA:29091"/>
        <dbReference type="Rhea" id="RHEA-COMP:9565"/>
        <dbReference type="Rhea" id="RHEA-COMP:9566"/>
        <dbReference type="ChEBI" id="CHEBI:15378"/>
        <dbReference type="ChEBI" id="CHEBI:16389"/>
        <dbReference type="ChEBI" id="CHEBI:17976"/>
        <dbReference type="ChEBI" id="CHEBI:57540"/>
        <dbReference type="ChEBI" id="CHEBI:57945"/>
        <dbReference type="EC" id="7.1.1.2"/>
    </reaction>
</comment>